<dbReference type="EMBL" id="QJTF01000020">
    <property type="protein sequence ID" value="PYE86721.1"/>
    <property type="molecule type" value="Genomic_DNA"/>
</dbReference>
<dbReference type="Proteomes" id="UP000247454">
    <property type="component" value="Unassembled WGS sequence"/>
</dbReference>
<dbReference type="PANTHER" id="PTHR48081">
    <property type="entry name" value="AB HYDROLASE SUPERFAMILY PROTEIN C4A8.06C"/>
    <property type="match status" value="1"/>
</dbReference>
<dbReference type="InterPro" id="IPR029058">
    <property type="entry name" value="AB_hydrolase_fold"/>
</dbReference>
<evidence type="ECO:0000313" key="3">
    <source>
        <dbReference type="EMBL" id="PYE86721.1"/>
    </source>
</evidence>
<dbReference type="OrthoDB" id="9771666at2"/>
<evidence type="ECO:0000313" key="4">
    <source>
        <dbReference type="Proteomes" id="UP000247454"/>
    </source>
</evidence>
<dbReference type="InterPro" id="IPR050300">
    <property type="entry name" value="GDXG_lipolytic_enzyme"/>
</dbReference>
<dbReference type="GO" id="GO:0016787">
    <property type="term" value="F:hydrolase activity"/>
    <property type="evidence" value="ECO:0007669"/>
    <property type="project" value="UniProtKB-KW"/>
</dbReference>
<sequence length="337" mass="36782">MTRFLWAGGIAILFAGIVYAAFQLSPWPGALLLRYMLNAQDARLSRAMEKHVPPGVAVQHNLQYEPHDSDALLDVYYPTSIEGTDKELTTVVWVHGGGWISGSKETVAPYARILAAKGYTVISVGYSIAPGKTYPVPVRQVNAALGYLVKNARKFHIDPSRFVLAGDSAGAQIAAQVANIVSVPDYAATTGIKPALERSQLRAVMLFCGAYDLSLVHMNGPFRFFLKSVLWSYTGVRDYAGDPRFAPASVVHYVTSDFPPAFISAGNADPLLPQSVELVKALTAKHVPVDSLFFPENYKPPLQHEHQFDLDNDAGKLVLSRALEFLARLQTSILPAK</sequence>
<gene>
    <name evidence="3" type="ORF">C7477_12013</name>
</gene>
<feature type="domain" description="BD-FAE-like" evidence="2">
    <location>
        <begin position="73"/>
        <end position="281"/>
    </location>
</feature>
<name>A0A318T265_9HYPH</name>
<reference evidence="3 4" key="1">
    <citation type="submission" date="2018-06" db="EMBL/GenBank/DDBJ databases">
        <title>Genomic Encyclopedia of Type Strains, Phase III (KMG-III): the genomes of soil and plant-associated and newly described type strains.</title>
        <authorList>
            <person name="Whitman W."/>
        </authorList>
    </citation>
    <scope>NUCLEOTIDE SEQUENCE [LARGE SCALE GENOMIC DNA]</scope>
    <source>
        <strain evidence="3 4">ORS 1419</strain>
    </source>
</reference>
<organism evidence="3 4">
    <name type="scientific">Phyllobacterium leguminum</name>
    <dbReference type="NCBI Taxonomy" id="314237"/>
    <lineage>
        <taxon>Bacteria</taxon>
        <taxon>Pseudomonadati</taxon>
        <taxon>Pseudomonadota</taxon>
        <taxon>Alphaproteobacteria</taxon>
        <taxon>Hyphomicrobiales</taxon>
        <taxon>Phyllobacteriaceae</taxon>
        <taxon>Phyllobacterium</taxon>
    </lineage>
</organism>
<dbReference type="SUPFAM" id="SSF53474">
    <property type="entry name" value="alpha/beta-Hydrolases"/>
    <property type="match status" value="1"/>
</dbReference>
<keyword evidence="1" id="KW-0378">Hydrolase</keyword>
<proteinExistence type="predicted"/>
<comment type="caution">
    <text evidence="3">The sequence shown here is derived from an EMBL/GenBank/DDBJ whole genome shotgun (WGS) entry which is preliminary data.</text>
</comment>
<accession>A0A318T265</accession>
<evidence type="ECO:0000259" key="2">
    <source>
        <dbReference type="Pfam" id="PF20434"/>
    </source>
</evidence>
<dbReference type="InterPro" id="IPR049492">
    <property type="entry name" value="BD-FAE-like_dom"/>
</dbReference>
<dbReference type="Gene3D" id="3.40.50.1820">
    <property type="entry name" value="alpha/beta hydrolase"/>
    <property type="match status" value="1"/>
</dbReference>
<keyword evidence="4" id="KW-1185">Reference proteome</keyword>
<dbReference type="RefSeq" id="WP_110753664.1">
    <property type="nucleotide sequence ID" value="NZ_QJTF01000020.1"/>
</dbReference>
<protein>
    <submittedName>
        <fullName evidence="3">Acetyl esterase/lipase</fullName>
    </submittedName>
</protein>
<dbReference type="AlphaFoldDB" id="A0A318T265"/>
<evidence type="ECO:0000256" key="1">
    <source>
        <dbReference type="ARBA" id="ARBA00022801"/>
    </source>
</evidence>
<dbReference type="Pfam" id="PF20434">
    <property type="entry name" value="BD-FAE"/>
    <property type="match status" value="1"/>
</dbReference>